<protein>
    <submittedName>
        <fullName evidence="5">Threonine aspartase 1</fullName>
    </submittedName>
</protein>
<comment type="similarity">
    <text evidence="1">Belongs to the Ntn-hydrolase family.</text>
</comment>
<feature type="compositionally biased region" description="Polar residues" evidence="4">
    <location>
        <begin position="297"/>
        <end position="311"/>
    </location>
</feature>
<proteinExistence type="inferred from homology"/>
<organism evidence="5 6">
    <name type="scientific">Armadillidium nasatum</name>
    <dbReference type="NCBI Taxonomy" id="96803"/>
    <lineage>
        <taxon>Eukaryota</taxon>
        <taxon>Metazoa</taxon>
        <taxon>Ecdysozoa</taxon>
        <taxon>Arthropoda</taxon>
        <taxon>Crustacea</taxon>
        <taxon>Multicrustacea</taxon>
        <taxon>Malacostraca</taxon>
        <taxon>Eumalacostraca</taxon>
        <taxon>Peracarida</taxon>
        <taxon>Isopoda</taxon>
        <taxon>Oniscidea</taxon>
        <taxon>Crinocheta</taxon>
        <taxon>Armadillidiidae</taxon>
        <taxon>Armadillidium</taxon>
    </lineage>
</organism>
<dbReference type="InterPro" id="IPR029055">
    <property type="entry name" value="Ntn_hydrolases_N"/>
</dbReference>
<feature type="site" description="Cleavage; by autolysis" evidence="3">
    <location>
        <begin position="72"/>
        <end position="73"/>
    </location>
</feature>
<dbReference type="GO" id="GO:0051604">
    <property type="term" value="P:protein maturation"/>
    <property type="evidence" value="ECO:0007669"/>
    <property type="project" value="TreeGrafter"/>
</dbReference>
<sequence>MFVVSFLAGPGARAWAVTHDVPVCQDQALVTEKARHIYNESMKYIRQLEERNGKKRKLEHKPGEGLKSDLMDTVGAVCVDCDGNVASAVSSGGILLKHSGRVGQAAVYGCGSWAENNYENSDFNIAVSTSGCGEHLIRTTFGRICAQSTFSTDPLGTSFAKDIQEKFLDVDSPMGGCLSVRYDTTSGTKDLFWLHSTRSMGVAYLIADKKNPQAFFNEYYINIIYISALFSILPEDRVGKTVALNCKSFSDYVTLEYEEVEEEEEEDVSPTASSSTTQEHVTSSALSKGSPSGSGDCTASSGSDSSCIELM</sequence>
<dbReference type="GO" id="GO:0005737">
    <property type="term" value="C:cytoplasm"/>
    <property type="evidence" value="ECO:0007669"/>
    <property type="project" value="TreeGrafter"/>
</dbReference>
<dbReference type="Gene3D" id="3.60.20.30">
    <property type="entry name" value="(Glycosyl)asparaginase"/>
    <property type="match status" value="1"/>
</dbReference>
<comment type="caution">
    <text evidence="5">The sequence shown here is derived from an EMBL/GenBank/DDBJ whole genome shotgun (WGS) entry which is preliminary data.</text>
</comment>
<dbReference type="PANTHER" id="PTHR10188:SF8">
    <property type="entry name" value="THREONINE ASPARTASE 1"/>
    <property type="match status" value="1"/>
</dbReference>
<evidence type="ECO:0000256" key="1">
    <source>
        <dbReference type="ARBA" id="ARBA00010872"/>
    </source>
</evidence>
<dbReference type="EMBL" id="SEYY01006750">
    <property type="protein sequence ID" value="KAB7502790.1"/>
    <property type="molecule type" value="Genomic_DNA"/>
</dbReference>
<accession>A0A5N5TCY9</accession>
<dbReference type="SUPFAM" id="SSF56235">
    <property type="entry name" value="N-terminal nucleophile aminohydrolases (Ntn hydrolases)"/>
    <property type="match status" value="1"/>
</dbReference>
<dbReference type="InterPro" id="IPR000246">
    <property type="entry name" value="Peptidase_T2"/>
</dbReference>
<dbReference type="Pfam" id="PF01112">
    <property type="entry name" value="Asparaginase_2"/>
    <property type="match status" value="1"/>
</dbReference>
<feature type="active site" description="Nucleophile" evidence="2">
    <location>
        <position position="73"/>
    </location>
</feature>
<reference evidence="5 6" key="1">
    <citation type="journal article" date="2019" name="PLoS Biol.">
        <title>Sex chromosomes control vertical transmission of feminizing Wolbachia symbionts in an isopod.</title>
        <authorList>
            <person name="Becking T."/>
            <person name="Chebbi M.A."/>
            <person name="Giraud I."/>
            <person name="Moumen B."/>
            <person name="Laverre T."/>
            <person name="Caubet Y."/>
            <person name="Peccoud J."/>
            <person name="Gilbert C."/>
            <person name="Cordaux R."/>
        </authorList>
    </citation>
    <scope>NUCLEOTIDE SEQUENCE [LARGE SCALE GENOMIC DNA]</scope>
    <source>
        <strain evidence="5">ANa2</strain>
        <tissue evidence="5">Whole body excluding digestive tract and cuticle</tissue>
    </source>
</reference>
<dbReference type="AlphaFoldDB" id="A0A5N5TCY9"/>
<dbReference type="GO" id="GO:0004298">
    <property type="term" value="F:threonine-type endopeptidase activity"/>
    <property type="evidence" value="ECO:0007669"/>
    <property type="project" value="TreeGrafter"/>
</dbReference>
<evidence type="ECO:0000313" key="6">
    <source>
        <dbReference type="Proteomes" id="UP000326759"/>
    </source>
</evidence>
<feature type="region of interest" description="Disordered" evidence="4">
    <location>
        <begin position="258"/>
        <end position="311"/>
    </location>
</feature>
<feature type="compositionally biased region" description="Acidic residues" evidence="4">
    <location>
        <begin position="258"/>
        <end position="268"/>
    </location>
</feature>
<dbReference type="Proteomes" id="UP000326759">
    <property type="component" value="Unassembled WGS sequence"/>
</dbReference>
<evidence type="ECO:0000256" key="2">
    <source>
        <dbReference type="PIRSR" id="PIRSR600246-1"/>
    </source>
</evidence>
<evidence type="ECO:0000256" key="3">
    <source>
        <dbReference type="PIRSR" id="PIRSR600246-3"/>
    </source>
</evidence>
<gene>
    <name evidence="5" type="primary">TASP1</name>
    <name evidence="5" type="ORF">Anas_05990</name>
</gene>
<evidence type="ECO:0000256" key="4">
    <source>
        <dbReference type="SAM" id="MobiDB-lite"/>
    </source>
</evidence>
<keyword evidence="6" id="KW-1185">Reference proteome</keyword>
<feature type="compositionally biased region" description="Low complexity" evidence="4">
    <location>
        <begin position="283"/>
        <end position="295"/>
    </location>
</feature>
<name>A0A5N5TCY9_9CRUS</name>
<evidence type="ECO:0000313" key="5">
    <source>
        <dbReference type="EMBL" id="KAB7502790.1"/>
    </source>
</evidence>
<dbReference type="PANTHER" id="PTHR10188">
    <property type="entry name" value="L-ASPARAGINASE"/>
    <property type="match status" value="1"/>
</dbReference>
<feature type="compositionally biased region" description="Polar residues" evidence="4">
    <location>
        <begin position="270"/>
        <end position="282"/>
    </location>
</feature>
<dbReference type="OrthoDB" id="77601at2759"/>